<dbReference type="OrthoDB" id="2396946at2759"/>
<evidence type="ECO:0000313" key="1">
    <source>
        <dbReference type="EMBL" id="CAG8437431.1"/>
    </source>
</evidence>
<protein>
    <submittedName>
        <fullName evidence="1">6949_t:CDS:1</fullName>
    </submittedName>
</protein>
<dbReference type="SUPFAM" id="SSF52540">
    <property type="entry name" value="P-loop containing nucleoside triphosphate hydrolases"/>
    <property type="match status" value="1"/>
</dbReference>
<gene>
    <name evidence="1" type="ORF">ALEPTO_LOCUS20</name>
</gene>
<name>A0A9N8UZC3_9GLOM</name>
<organism evidence="1 2">
    <name type="scientific">Ambispora leptoticha</name>
    <dbReference type="NCBI Taxonomy" id="144679"/>
    <lineage>
        <taxon>Eukaryota</taxon>
        <taxon>Fungi</taxon>
        <taxon>Fungi incertae sedis</taxon>
        <taxon>Mucoromycota</taxon>
        <taxon>Glomeromycotina</taxon>
        <taxon>Glomeromycetes</taxon>
        <taxon>Archaeosporales</taxon>
        <taxon>Ambisporaceae</taxon>
        <taxon>Ambispora</taxon>
    </lineage>
</organism>
<comment type="caution">
    <text evidence="1">The sequence shown here is derived from an EMBL/GenBank/DDBJ whole genome shotgun (WGS) entry which is preliminary data.</text>
</comment>
<accession>A0A9N8UZC3</accession>
<dbReference type="InterPro" id="IPR027417">
    <property type="entry name" value="P-loop_NTPase"/>
</dbReference>
<dbReference type="Gene3D" id="3.40.50.300">
    <property type="entry name" value="P-loop containing nucleotide triphosphate hydrolases"/>
    <property type="match status" value="1"/>
</dbReference>
<evidence type="ECO:0000313" key="2">
    <source>
        <dbReference type="Proteomes" id="UP000789508"/>
    </source>
</evidence>
<sequence length="193" mass="22246">MNKDQELKELERALNNLKITDSVEEAEKKLAKHIGFGEEKEIFLNHIKVYKMTVICYYSAPGMGKTTFVTTLAEAMGRSYETISLAGFQETSEYSILGDQNKPNQKIKEEIEVNELTDFTRDEKKRILRMKANDIQEKCQGLTISDQTIEKILDQLQEVGVRQAERVLYKIEKGYIYSKNKGEKFDFTENPSA</sequence>
<dbReference type="EMBL" id="CAJVPS010000001">
    <property type="protein sequence ID" value="CAG8437431.1"/>
    <property type="molecule type" value="Genomic_DNA"/>
</dbReference>
<proteinExistence type="predicted"/>
<reference evidence="1" key="1">
    <citation type="submission" date="2021-06" db="EMBL/GenBank/DDBJ databases">
        <authorList>
            <person name="Kallberg Y."/>
            <person name="Tangrot J."/>
            <person name="Rosling A."/>
        </authorList>
    </citation>
    <scope>NUCLEOTIDE SEQUENCE</scope>
    <source>
        <strain evidence="1">FL130A</strain>
    </source>
</reference>
<keyword evidence="2" id="KW-1185">Reference proteome</keyword>
<dbReference type="Proteomes" id="UP000789508">
    <property type="component" value="Unassembled WGS sequence"/>
</dbReference>
<dbReference type="AlphaFoldDB" id="A0A9N8UZC3"/>